<evidence type="ECO:0000256" key="1">
    <source>
        <dbReference type="SAM" id="MobiDB-lite"/>
    </source>
</evidence>
<feature type="compositionally biased region" description="Basic and acidic residues" evidence="1">
    <location>
        <begin position="1"/>
        <end position="22"/>
    </location>
</feature>
<keyword evidence="3" id="KW-1185">Reference proteome</keyword>
<feature type="compositionally biased region" description="Low complexity" evidence="1">
    <location>
        <begin position="85"/>
        <end position="99"/>
    </location>
</feature>
<feature type="region of interest" description="Disordered" evidence="1">
    <location>
        <begin position="314"/>
        <end position="350"/>
    </location>
</feature>
<feature type="region of interest" description="Disordered" evidence="1">
    <location>
        <begin position="787"/>
        <end position="807"/>
    </location>
</feature>
<feature type="region of interest" description="Disordered" evidence="1">
    <location>
        <begin position="1"/>
        <end position="24"/>
    </location>
</feature>
<feature type="compositionally biased region" description="Polar residues" evidence="1">
    <location>
        <begin position="452"/>
        <end position="471"/>
    </location>
</feature>
<feature type="region of interest" description="Disordered" evidence="1">
    <location>
        <begin position="81"/>
        <end position="124"/>
    </location>
</feature>
<dbReference type="PANTHER" id="PTHR34802:SF1">
    <property type="entry name" value="CHORISMATE SYNTHASE"/>
    <property type="match status" value="1"/>
</dbReference>
<protein>
    <submittedName>
        <fullName evidence="2">Uncharacterized protein</fullName>
    </submittedName>
</protein>
<gene>
    <name evidence="2" type="ORF">Acr_11g0016720</name>
</gene>
<sequence length="1103" mass="121841">MSLEEEAVKSPDRAAESFGESKKHSKLAYTREFLLSLSELDVCKKLPSGFDLSVLSEFEDAFQGIQDLPRIHGSVPFQSYRRTDYSSSPPTKGDSSSYSQGIYGKWDSRPSGRIERDTDSQSDWDSGEELRWLNRLNRRRSQSKNGLLIGSHGATVANSRTIFKPGWVACGSMHGALSCLVYGLPNSGRRNSNQSRRSWQSSEHDGLLGSGSFQKPSGYAAELSAPKVRPNDHYQLKKSNEPYHPPRPYKAIPHSRRDTRDSYNDETFGSLECTSHDKAEEERKRRGNTAFSHTHKDGRVSDITELLDDNKDGGRVFNKSNDLNDSMTQTVSNDDSHKHTPGSRPLVPPGFRSTILEKICSTRSVTHSHAAEVGRTEIEQSLYHAKGIVQNGTLENQEGTQSAQKMGFRDLQQHEITSIHTQSLNNGEQIVDSSADLEVSYEKLGTDNQLYRTSSLSEASETQDGSESVESATKKVTGHKIVNDSKQDQSTTILEKLFGSVSTVNSSESSGFIKHRDTEHNSWSPDAVQSSKFAHWFLEDEKKTAEDPQQVRTSDLLSLIVGGEKCGTQILDVKATNQIRPAFPFQSSELAHNIHLTPNMTSSTIGISDQFFNSSRQEAVPAILTCEDLEQTILSEYTESTSVLQVPVERWSSSGAKTRESKAGIDNLASQHLLSLLQKGTGSRDNIESQNLDSGLSENLHTTEGAIAVGTFDNSREEKVENVQHSEKTLTLETLFGSAFMKELQSIEAPVSVQRGSVGSARTDISEPHGLPLEVRGDGVFPTSTVGIGSDRSNHESNVGQSSQRLQSKSNKIENWLGFNDTQVEVNPSNLQSNIVSKLGGFNVAADIQLPGEETLITVGNPVNTPNSMFMSASNATQGEFPSSNKQVNIAEKLATLNTVFKDERLMMNHGRPLYHPLDSHATHVSSQMNFMTPERILDHDAAANHQVPENMLHPPFHHPQPGPARYDLPHHSMLQQMQMPGSFRPPHPLQELPRGGLLPPQPSNHATNFMHAQNPIQGLPFGHQRPNVGGIGMRLQAPDISSGNNYPEAFQRLLEMERRANSKKTHPLVSADRSQGMYGHELDMGFRYSTLYSAAASFIAFH</sequence>
<dbReference type="EMBL" id="BJWL01000011">
    <property type="protein sequence ID" value="GFY97366.1"/>
    <property type="molecule type" value="Genomic_DNA"/>
</dbReference>
<feature type="compositionally biased region" description="Polar residues" evidence="1">
    <location>
        <begin position="318"/>
        <end position="333"/>
    </location>
</feature>
<proteinExistence type="predicted"/>
<organism evidence="2 3">
    <name type="scientific">Actinidia rufa</name>
    <dbReference type="NCBI Taxonomy" id="165716"/>
    <lineage>
        <taxon>Eukaryota</taxon>
        <taxon>Viridiplantae</taxon>
        <taxon>Streptophyta</taxon>
        <taxon>Embryophyta</taxon>
        <taxon>Tracheophyta</taxon>
        <taxon>Spermatophyta</taxon>
        <taxon>Magnoliopsida</taxon>
        <taxon>eudicotyledons</taxon>
        <taxon>Gunneridae</taxon>
        <taxon>Pentapetalae</taxon>
        <taxon>asterids</taxon>
        <taxon>Ericales</taxon>
        <taxon>Actinidiaceae</taxon>
        <taxon>Actinidia</taxon>
    </lineage>
</organism>
<reference evidence="2 3" key="1">
    <citation type="submission" date="2019-07" db="EMBL/GenBank/DDBJ databases">
        <title>De Novo Assembly of kiwifruit Actinidia rufa.</title>
        <authorList>
            <person name="Sugita-Konishi S."/>
            <person name="Sato K."/>
            <person name="Mori E."/>
            <person name="Abe Y."/>
            <person name="Kisaki G."/>
            <person name="Hamano K."/>
            <person name="Suezawa K."/>
            <person name="Otani M."/>
            <person name="Fukuda T."/>
            <person name="Manabe T."/>
            <person name="Gomi K."/>
            <person name="Tabuchi M."/>
            <person name="Akimitsu K."/>
            <person name="Kataoka I."/>
        </authorList>
    </citation>
    <scope>NUCLEOTIDE SEQUENCE [LARGE SCALE GENOMIC DNA]</scope>
    <source>
        <strain evidence="3">cv. Fuchu</strain>
    </source>
</reference>
<accession>A0A7J0FFY3</accession>
<evidence type="ECO:0000313" key="2">
    <source>
        <dbReference type="EMBL" id="GFY97366.1"/>
    </source>
</evidence>
<dbReference type="Proteomes" id="UP000585474">
    <property type="component" value="Unassembled WGS sequence"/>
</dbReference>
<evidence type="ECO:0000313" key="3">
    <source>
        <dbReference type="Proteomes" id="UP000585474"/>
    </source>
</evidence>
<feature type="compositionally biased region" description="Basic and acidic residues" evidence="1">
    <location>
        <begin position="229"/>
        <end position="241"/>
    </location>
</feature>
<comment type="caution">
    <text evidence="2">The sequence shown here is derived from an EMBL/GenBank/DDBJ whole genome shotgun (WGS) entry which is preliminary data.</text>
</comment>
<dbReference type="AlphaFoldDB" id="A0A7J0FFY3"/>
<dbReference type="PANTHER" id="PTHR34802">
    <property type="entry name" value="CHORISMATE SYNTHASE"/>
    <property type="match status" value="1"/>
</dbReference>
<feature type="compositionally biased region" description="Polar residues" evidence="1">
    <location>
        <begin position="796"/>
        <end position="807"/>
    </location>
</feature>
<feature type="compositionally biased region" description="Basic and acidic residues" evidence="1">
    <location>
        <begin position="106"/>
        <end position="119"/>
    </location>
</feature>
<feature type="compositionally biased region" description="Basic and acidic residues" evidence="1">
    <location>
        <begin position="274"/>
        <end position="284"/>
    </location>
</feature>
<feature type="compositionally biased region" description="Low complexity" evidence="1">
    <location>
        <begin position="189"/>
        <end position="201"/>
    </location>
</feature>
<dbReference type="OrthoDB" id="1923709at2759"/>
<name>A0A7J0FFY3_9ERIC</name>
<feature type="region of interest" description="Disordered" evidence="1">
    <location>
        <begin position="189"/>
        <end position="295"/>
    </location>
</feature>
<feature type="region of interest" description="Disordered" evidence="1">
    <location>
        <begin position="452"/>
        <end position="476"/>
    </location>
</feature>